<dbReference type="EMBL" id="MLYV02000803">
    <property type="protein sequence ID" value="PSR77288.1"/>
    <property type="molecule type" value="Genomic_DNA"/>
</dbReference>
<dbReference type="STRING" id="98765.A0A2R6NV12"/>
<gene>
    <name evidence="2" type="ORF">PHLCEN_2v7981</name>
</gene>
<organism evidence="2 3">
    <name type="scientific">Hermanssonia centrifuga</name>
    <dbReference type="NCBI Taxonomy" id="98765"/>
    <lineage>
        <taxon>Eukaryota</taxon>
        <taxon>Fungi</taxon>
        <taxon>Dikarya</taxon>
        <taxon>Basidiomycota</taxon>
        <taxon>Agaricomycotina</taxon>
        <taxon>Agaricomycetes</taxon>
        <taxon>Polyporales</taxon>
        <taxon>Meruliaceae</taxon>
        <taxon>Hermanssonia</taxon>
    </lineage>
</organism>
<protein>
    <submittedName>
        <fullName evidence="2">Uncharacterized protein</fullName>
    </submittedName>
</protein>
<keyword evidence="1" id="KW-0812">Transmembrane</keyword>
<evidence type="ECO:0000313" key="2">
    <source>
        <dbReference type="EMBL" id="PSR77288.1"/>
    </source>
</evidence>
<sequence>MSDWPTWLAVNETGSDSTAAQFYLDHPDGRVVSSFFLGCVFVNSLHYLVSSVFVRFAVRKARDLLRTTPCLSRSRRARIDPEAPFTLSEKAAWAETRSLEQYNDHSSLVFTLNLCLVFASFAMFLSLLVYSVNTGDAGCGEFNLTLLQIIVHILQPLWLLGEEWHRN</sequence>
<dbReference type="Proteomes" id="UP000186601">
    <property type="component" value="Unassembled WGS sequence"/>
</dbReference>
<keyword evidence="1" id="KW-0472">Membrane</keyword>
<feature type="transmembrane region" description="Helical" evidence="1">
    <location>
        <begin position="107"/>
        <end position="130"/>
    </location>
</feature>
<evidence type="ECO:0000256" key="1">
    <source>
        <dbReference type="SAM" id="Phobius"/>
    </source>
</evidence>
<name>A0A2R6NV12_9APHY</name>
<keyword evidence="1" id="KW-1133">Transmembrane helix</keyword>
<dbReference type="OrthoDB" id="3351491at2759"/>
<proteinExistence type="predicted"/>
<comment type="caution">
    <text evidence="2">The sequence shown here is derived from an EMBL/GenBank/DDBJ whole genome shotgun (WGS) entry which is preliminary data.</text>
</comment>
<reference evidence="2 3" key="1">
    <citation type="submission" date="2018-02" db="EMBL/GenBank/DDBJ databases">
        <title>Genome sequence of the basidiomycete white-rot fungus Phlebia centrifuga.</title>
        <authorList>
            <person name="Granchi Z."/>
            <person name="Peng M."/>
            <person name="de Vries R.P."/>
            <person name="Hilden K."/>
            <person name="Makela M.R."/>
            <person name="Grigoriev I."/>
            <person name="Riley R."/>
        </authorList>
    </citation>
    <scope>NUCLEOTIDE SEQUENCE [LARGE SCALE GENOMIC DNA]</scope>
    <source>
        <strain evidence="2 3">FBCC195</strain>
    </source>
</reference>
<evidence type="ECO:0000313" key="3">
    <source>
        <dbReference type="Proteomes" id="UP000186601"/>
    </source>
</evidence>
<feature type="transmembrane region" description="Helical" evidence="1">
    <location>
        <begin position="35"/>
        <end position="58"/>
    </location>
</feature>
<keyword evidence="3" id="KW-1185">Reference proteome</keyword>
<accession>A0A2R6NV12</accession>
<dbReference type="AlphaFoldDB" id="A0A2R6NV12"/>
<feature type="transmembrane region" description="Helical" evidence="1">
    <location>
        <begin position="142"/>
        <end position="161"/>
    </location>
</feature>